<dbReference type="NCBIfam" id="TIGR02608">
    <property type="entry name" value="delta_60_rpt"/>
    <property type="match status" value="7"/>
</dbReference>
<dbReference type="Pfam" id="PF17164">
    <property type="entry name" value="DUF5122"/>
    <property type="match status" value="11"/>
</dbReference>
<feature type="signal peptide" evidence="1">
    <location>
        <begin position="1"/>
        <end position="23"/>
    </location>
</feature>
<dbReference type="NCBIfam" id="TIGR04183">
    <property type="entry name" value="Por_Secre_tail"/>
    <property type="match status" value="1"/>
</dbReference>
<keyword evidence="4" id="KW-1185">Reference proteome</keyword>
<evidence type="ECO:0000259" key="2">
    <source>
        <dbReference type="Pfam" id="PF18962"/>
    </source>
</evidence>
<organism evidence="3 4">
    <name type="scientific">Hymenobacter aquaticus</name>
    <dbReference type="NCBI Taxonomy" id="1867101"/>
    <lineage>
        <taxon>Bacteria</taxon>
        <taxon>Pseudomonadati</taxon>
        <taxon>Bacteroidota</taxon>
        <taxon>Cytophagia</taxon>
        <taxon>Cytophagales</taxon>
        <taxon>Hymenobacteraceae</taxon>
        <taxon>Hymenobacter</taxon>
    </lineage>
</organism>
<dbReference type="InterPro" id="IPR013431">
    <property type="entry name" value="Delta_60_rpt"/>
</dbReference>
<dbReference type="Gene3D" id="2.80.10.50">
    <property type="match status" value="6"/>
</dbReference>
<reference evidence="3 4" key="1">
    <citation type="submission" date="2019-04" db="EMBL/GenBank/DDBJ databases">
        <authorList>
            <person name="Feng G."/>
            <person name="Zhang J."/>
            <person name="Zhu H."/>
        </authorList>
    </citation>
    <scope>NUCLEOTIDE SEQUENCE [LARGE SCALE GENOMIC DNA]</scope>
    <source>
        <strain evidence="3 4">JCM 31653</strain>
    </source>
</reference>
<dbReference type="Proteomes" id="UP000297549">
    <property type="component" value="Unassembled WGS sequence"/>
</dbReference>
<dbReference type="Pfam" id="PF18962">
    <property type="entry name" value="Por_Secre_tail"/>
    <property type="match status" value="1"/>
</dbReference>
<name>A0A4Z0PVM6_9BACT</name>
<gene>
    <name evidence="3" type="ORF">E5K00_20975</name>
</gene>
<dbReference type="SUPFAM" id="SSF63829">
    <property type="entry name" value="Calcium-dependent phosphotriesterase"/>
    <property type="match status" value="2"/>
</dbReference>
<dbReference type="AlphaFoldDB" id="A0A4Z0PVM6"/>
<evidence type="ECO:0000313" key="4">
    <source>
        <dbReference type="Proteomes" id="UP000297549"/>
    </source>
</evidence>
<feature type="domain" description="Secretion system C-terminal sorting" evidence="2">
    <location>
        <begin position="762"/>
        <end position="832"/>
    </location>
</feature>
<comment type="caution">
    <text evidence="3">The sequence shown here is derived from an EMBL/GenBank/DDBJ whole genome shotgun (WGS) entry which is preliminary data.</text>
</comment>
<keyword evidence="1" id="KW-0732">Signal</keyword>
<protein>
    <submittedName>
        <fullName evidence="3">T9SS type A sorting domain-containing protein</fullName>
    </submittedName>
</protein>
<sequence length="833" mass="85632">MKHLLPSLFLWLLSWCIVPQGRAQSLDPTFLAPSLYQTAIITAAAQQPDGKYIVSGNIVRVNGAATAAIVRLNNDGTLDPSFATSSSTSAARLEVLPGGQVLAFSIGPFLINGRVYPNLVKLNPDGSVASGFSAGSGIAGGALRSMLLQPDGKIVLAGGFTSFNGTPTPGLVRLNPDGSIDQAFAAAIGTGINGGEAFVVAREPAGTLLVGGSFTGFNDRATGKIVRLLSTGAHDASYVPPVSSSAIYALGIDPVTGQALVQGLQSELTRLNLDGSLDTSFRTTTSSYCFTTSIYSNTRIFVDESRRVLLARSCVSGNIPPGNYYLTRFLPNGDVDPQVNGNGLLNNTVNVLLPQANGELLVGGNFTRFGTAANKSLVRLTSAFQVSAGFQSALDGYGTITKLAPQPDGKLVVAGSFREINGQAATNLARLNPDGTPDATFRLPVVDAAINTLDLQPSGRIVIGGLFTTVNGNSSPSIARLLTDGSFDGSFINQVSGTPFISVIAAQADGGLLIGSTGAGATLGGRTSYLHRLLPNGQLDGTYMQAIGSGPSSAVSTISTLPDGRHYVGGGFSRFNNTPTESVVRLLPAGGFDPSFALFVPVGGNRSITKLVPLANDALLVGGIFSSYGGVARNNLVWLNANGSVNTTLTTGLGSGAIAELAVQPNGRILVGASGGQLVGGVNQGSLFRLLADGTLDNSFVAGPELVTGTIRSIVVQPDGKFVIGGSFAQVGPQVRPAIARLTASNVLAVSSQQLAATTQAWPVPAHGTLHLSLDAAAQPRTVQLLDALGRAVLTQPVSSQQLALPLAGLPAGLYVLRVDYAEGTVTRRVVVE</sequence>
<proteinExistence type="predicted"/>
<evidence type="ECO:0000313" key="3">
    <source>
        <dbReference type="EMBL" id="TGE20472.1"/>
    </source>
</evidence>
<accession>A0A4Z0PVM6</accession>
<dbReference type="EMBL" id="SRLC01000003">
    <property type="protein sequence ID" value="TGE20472.1"/>
    <property type="molecule type" value="Genomic_DNA"/>
</dbReference>
<dbReference type="RefSeq" id="WP_135465272.1">
    <property type="nucleotide sequence ID" value="NZ_SRLC01000003.1"/>
</dbReference>
<feature type="chain" id="PRO_5021301983" evidence="1">
    <location>
        <begin position="24"/>
        <end position="833"/>
    </location>
</feature>
<dbReference type="OrthoDB" id="9805017at2"/>
<dbReference type="InterPro" id="IPR026444">
    <property type="entry name" value="Secre_tail"/>
</dbReference>
<evidence type="ECO:0000256" key="1">
    <source>
        <dbReference type="SAM" id="SignalP"/>
    </source>
</evidence>